<dbReference type="Proteomes" id="UP000015480">
    <property type="component" value="Chromosome"/>
</dbReference>
<evidence type="ECO:0000313" key="5">
    <source>
        <dbReference type="EMBL" id="AGT08569.1"/>
    </source>
</evidence>
<dbReference type="PANTHER" id="PTHR38465">
    <property type="entry name" value="HTH-TYPE TRANSCRIPTIONAL REGULATOR MJ1563-RELATED"/>
    <property type="match status" value="1"/>
</dbReference>
<evidence type="ECO:0000259" key="4">
    <source>
        <dbReference type="Pfam" id="PF12802"/>
    </source>
</evidence>
<dbReference type="EMBL" id="CP006650">
    <property type="protein sequence ID" value="AGT08569.1"/>
    <property type="molecule type" value="Genomic_DNA"/>
</dbReference>
<dbReference type="PATRIC" id="fig|1367847.3.peg.1440"/>
<organism evidence="5 6">
    <name type="scientific">Paracoccus aminophilus JCM 7686</name>
    <dbReference type="NCBI Taxonomy" id="1367847"/>
    <lineage>
        <taxon>Bacteria</taxon>
        <taxon>Pseudomonadati</taxon>
        <taxon>Pseudomonadota</taxon>
        <taxon>Alphaproteobacteria</taxon>
        <taxon>Rhodobacterales</taxon>
        <taxon>Paracoccaceae</taxon>
        <taxon>Paracoccus</taxon>
    </lineage>
</organism>
<evidence type="ECO:0000256" key="3">
    <source>
        <dbReference type="ARBA" id="ARBA00023163"/>
    </source>
</evidence>
<name>S5XMT3_PARAH</name>
<protein>
    <submittedName>
        <fullName evidence="5">Transcriptional regulator, MarR family</fullName>
    </submittedName>
</protein>
<dbReference type="GO" id="GO:0003677">
    <property type="term" value="F:DNA binding"/>
    <property type="evidence" value="ECO:0007669"/>
    <property type="project" value="UniProtKB-KW"/>
</dbReference>
<dbReference type="InterPro" id="IPR011991">
    <property type="entry name" value="ArsR-like_HTH"/>
</dbReference>
<proteinExistence type="predicted"/>
<dbReference type="InterPro" id="IPR036388">
    <property type="entry name" value="WH-like_DNA-bd_sf"/>
</dbReference>
<dbReference type="RefSeq" id="WP_020950207.1">
    <property type="nucleotide sequence ID" value="NC_022041.1"/>
</dbReference>
<dbReference type="InterPro" id="IPR036390">
    <property type="entry name" value="WH_DNA-bd_sf"/>
</dbReference>
<dbReference type="InterPro" id="IPR000835">
    <property type="entry name" value="HTH_MarR-typ"/>
</dbReference>
<dbReference type="OrthoDB" id="2733322at2"/>
<evidence type="ECO:0000256" key="1">
    <source>
        <dbReference type="ARBA" id="ARBA00023015"/>
    </source>
</evidence>
<keyword evidence="1" id="KW-0805">Transcription regulation</keyword>
<gene>
    <name evidence="5" type="ORF">JCM7686_1468</name>
</gene>
<dbReference type="Pfam" id="PF12802">
    <property type="entry name" value="MarR_2"/>
    <property type="match status" value="1"/>
</dbReference>
<keyword evidence="6" id="KW-1185">Reference proteome</keyword>
<dbReference type="GO" id="GO:0003700">
    <property type="term" value="F:DNA-binding transcription factor activity"/>
    <property type="evidence" value="ECO:0007669"/>
    <property type="project" value="InterPro"/>
</dbReference>
<dbReference type="CDD" id="cd00090">
    <property type="entry name" value="HTH_ARSR"/>
    <property type="match status" value="1"/>
</dbReference>
<dbReference type="PANTHER" id="PTHR38465:SF2">
    <property type="entry name" value="HTH-TYPE TRANSCRIPTIONAL REGULATOR MMPR5"/>
    <property type="match status" value="1"/>
</dbReference>
<reference evidence="5 6" key="1">
    <citation type="journal article" date="2014" name="BMC Genomics">
        <title>Architecture and functions of a multipartite genome of the methylotrophic bacterium Paracoccus aminophilus JCM 7686, containing primary and secondary chromids.</title>
        <authorList>
            <person name="Dziewit L."/>
            <person name="Czarnecki J."/>
            <person name="Wibberg D."/>
            <person name="Radlinska M."/>
            <person name="Mrozek P."/>
            <person name="Szymczak M."/>
            <person name="Schluter A."/>
            <person name="Puhler A."/>
            <person name="Bartosik D."/>
        </authorList>
    </citation>
    <scope>NUCLEOTIDE SEQUENCE [LARGE SCALE GENOMIC DNA]</scope>
    <source>
        <strain evidence="5">JCM 7686</strain>
    </source>
</reference>
<keyword evidence="3" id="KW-0804">Transcription</keyword>
<dbReference type="InterPro" id="IPR052362">
    <property type="entry name" value="HTH-GbsR_regulator"/>
</dbReference>
<dbReference type="SUPFAM" id="SSF46785">
    <property type="entry name" value="Winged helix' DNA-binding domain"/>
    <property type="match status" value="1"/>
</dbReference>
<dbReference type="Gene3D" id="1.10.10.10">
    <property type="entry name" value="Winged helix-like DNA-binding domain superfamily/Winged helix DNA-binding domain"/>
    <property type="match status" value="1"/>
</dbReference>
<dbReference type="KEGG" id="pami:JCM7686_1468"/>
<evidence type="ECO:0000313" key="6">
    <source>
        <dbReference type="Proteomes" id="UP000015480"/>
    </source>
</evidence>
<sequence>MTDQLSTAQEFVEVMGMHFQSYRMPRIAGRLFGLLLIEGGPFSFSELAERLQVSRASISTNARTLQALGLIERVAKPGDRQDHYKIDANGLIAMQRQEIQKLSEIHRWYRETAAKLGPTHAGAVQRLEIAALISEAAVKGMVQGLSGAEDILAQVGQKD</sequence>
<dbReference type="STRING" id="1367847.JCM7686_1468"/>
<feature type="domain" description="HTH marR-type" evidence="4">
    <location>
        <begin position="25"/>
        <end position="80"/>
    </location>
</feature>
<dbReference type="HOGENOM" id="CLU_120349_1_1_5"/>
<dbReference type="eggNOG" id="COG1510">
    <property type="taxonomic scope" value="Bacteria"/>
</dbReference>
<dbReference type="AlphaFoldDB" id="S5XMT3"/>
<accession>S5XMT3</accession>
<evidence type="ECO:0000256" key="2">
    <source>
        <dbReference type="ARBA" id="ARBA00023125"/>
    </source>
</evidence>
<keyword evidence="2" id="KW-0238">DNA-binding</keyword>